<dbReference type="Proteomes" id="UP001497453">
    <property type="component" value="Chromosome 6"/>
</dbReference>
<reference evidence="2" key="1">
    <citation type="submission" date="2024-04" db="EMBL/GenBank/DDBJ databases">
        <authorList>
            <person name="Shaw F."/>
            <person name="Minotto A."/>
        </authorList>
    </citation>
    <scope>NUCLEOTIDE SEQUENCE [LARGE SCALE GENOMIC DNA]</scope>
</reference>
<organism evidence="1 2">
    <name type="scientific">Somion occarium</name>
    <dbReference type="NCBI Taxonomy" id="3059160"/>
    <lineage>
        <taxon>Eukaryota</taxon>
        <taxon>Fungi</taxon>
        <taxon>Dikarya</taxon>
        <taxon>Basidiomycota</taxon>
        <taxon>Agaricomycotina</taxon>
        <taxon>Agaricomycetes</taxon>
        <taxon>Polyporales</taxon>
        <taxon>Cerrenaceae</taxon>
        <taxon>Somion</taxon>
    </lineage>
</organism>
<keyword evidence="2" id="KW-1185">Reference proteome</keyword>
<proteinExistence type="predicted"/>
<evidence type="ECO:0000313" key="1">
    <source>
        <dbReference type="EMBL" id="CAL1710518.1"/>
    </source>
</evidence>
<protein>
    <submittedName>
        <fullName evidence="1">Uncharacterized protein</fullName>
    </submittedName>
</protein>
<sequence length="91" mass="9752">MAITYAAPAMTSLLLPDDSYSDPVPMMSHAASSTSRDRAFADKNVTTTRGGLTATNIDLIELARNSYEFMTKVSGASVHVLEPERTDPVCA</sequence>
<dbReference type="EMBL" id="OZ037949">
    <property type="protein sequence ID" value="CAL1710518.1"/>
    <property type="molecule type" value="Genomic_DNA"/>
</dbReference>
<evidence type="ECO:0000313" key="2">
    <source>
        <dbReference type="Proteomes" id="UP001497453"/>
    </source>
</evidence>
<gene>
    <name evidence="1" type="ORF">GFSPODELE1_LOCUS7864</name>
</gene>
<accession>A0ABP1DTZ7</accession>
<name>A0ABP1DTZ7_9APHY</name>